<comment type="caution">
    <text evidence="4">The sequence shown here is derived from an EMBL/GenBank/DDBJ whole genome shotgun (WGS) entry which is preliminary data.</text>
</comment>
<evidence type="ECO:0000313" key="4">
    <source>
        <dbReference type="EMBL" id="PAX07987.1"/>
    </source>
</evidence>
<evidence type="ECO:0000259" key="3">
    <source>
        <dbReference type="PROSITE" id="PS50977"/>
    </source>
</evidence>
<feature type="DNA-binding region" description="H-T-H motif" evidence="2">
    <location>
        <begin position="69"/>
        <end position="88"/>
    </location>
</feature>
<dbReference type="SUPFAM" id="SSF48498">
    <property type="entry name" value="Tetracyclin repressor-like, C-terminal domain"/>
    <property type="match status" value="1"/>
</dbReference>
<dbReference type="Proteomes" id="UP000218151">
    <property type="component" value="Unassembled WGS sequence"/>
</dbReference>
<organism evidence="4 5">
    <name type="scientific">Sphingomonas lenta</name>
    <dbReference type="NCBI Taxonomy" id="1141887"/>
    <lineage>
        <taxon>Bacteria</taxon>
        <taxon>Pseudomonadati</taxon>
        <taxon>Pseudomonadota</taxon>
        <taxon>Alphaproteobacteria</taxon>
        <taxon>Sphingomonadales</taxon>
        <taxon>Sphingomonadaceae</taxon>
        <taxon>Sphingomonas</taxon>
    </lineage>
</organism>
<dbReference type="PANTHER" id="PTHR30055">
    <property type="entry name" value="HTH-TYPE TRANSCRIPTIONAL REGULATOR RUTR"/>
    <property type="match status" value="1"/>
</dbReference>
<dbReference type="PRINTS" id="PR00455">
    <property type="entry name" value="HTHTETR"/>
</dbReference>
<dbReference type="PANTHER" id="PTHR30055:SF146">
    <property type="entry name" value="HTH-TYPE TRANSCRIPTIONAL DUAL REGULATOR CECR"/>
    <property type="match status" value="1"/>
</dbReference>
<proteinExistence type="predicted"/>
<dbReference type="InterPro" id="IPR050109">
    <property type="entry name" value="HTH-type_TetR-like_transc_reg"/>
</dbReference>
<reference evidence="5" key="1">
    <citation type="submission" date="2017-09" db="EMBL/GenBank/DDBJ databases">
        <authorList>
            <person name="Feng G."/>
            <person name="Zhu H."/>
        </authorList>
    </citation>
    <scope>NUCLEOTIDE SEQUENCE [LARGE SCALE GENOMIC DNA]</scope>
    <source>
        <strain evidence="5">1PNM-20</strain>
    </source>
</reference>
<dbReference type="InterPro" id="IPR039536">
    <property type="entry name" value="TetR_C_Proteobacteria"/>
</dbReference>
<evidence type="ECO:0000256" key="1">
    <source>
        <dbReference type="ARBA" id="ARBA00023125"/>
    </source>
</evidence>
<dbReference type="Gene3D" id="1.10.357.10">
    <property type="entry name" value="Tetracycline Repressor, domain 2"/>
    <property type="match status" value="1"/>
</dbReference>
<dbReference type="OrthoDB" id="9816431at2"/>
<dbReference type="GO" id="GO:0000976">
    <property type="term" value="F:transcription cis-regulatory region binding"/>
    <property type="evidence" value="ECO:0007669"/>
    <property type="project" value="TreeGrafter"/>
</dbReference>
<dbReference type="PROSITE" id="PS50977">
    <property type="entry name" value="HTH_TETR_2"/>
    <property type="match status" value="1"/>
</dbReference>
<feature type="domain" description="HTH tetR-type" evidence="3">
    <location>
        <begin position="46"/>
        <end position="106"/>
    </location>
</feature>
<dbReference type="Pfam" id="PF14246">
    <property type="entry name" value="TetR_C_7"/>
    <property type="match status" value="1"/>
</dbReference>
<sequence length="244" mass="25847">MQIGHTVGAARRSGAACAGPATTYPSGVALPSHPARRGRPAAQDLPTRKAQLVAVAADVFSRQGYDQTSFAAIAREANVSVKTIYAWFDGKAGLFRAVTDHFASRIEPAARALLESDGPPQEALRRTATMAIEFALSPQLLAFQRAVIGASAENPAIGGEYNRNGPMRGYAVIGGYLERCHQRGALYVPDVPTAIDVFLGLIWGDALRMRLIDVAAPPLTSAEVTERARRGAALFIALHAPMGA</sequence>
<evidence type="ECO:0000256" key="2">
    <source>
        <dbReference type="PROSITE-ProRule" id="PRU00335"/>
    </source>
</evidence>
<dbReference type="InterPro" id="IPR001647">
    <property type="entry name" value="HTH_TetR"/>
</dbReference>
<dbReference type="EMBL" id="NSLI01000003">
    <property type="protein sequence ID" value="PAX07987.1"/>
    <property type="molecule type" value="Genomic_DNA"/>
</dbReference>
<keyword evidence="5" id="KW-1185">Reference proteome</keyword>
<dbReference type="InterPro" id="IPR036271">
    <property type="entry name" value="Tet_transcr_reg_TetR-rel_C_sf"/>
</dbReference>
<dbReference type="SUPFAM" id="SSF46689">
    <property type="entry name" value="Homeodomain-like"/>
    <property type="match status" value="1"/>
</dbReference>
<keyword evidence="1 2" id="KW-0238">DNA-binding</keyword>
<gene>
    <name evidence="4" type="ORF">CKY28_10315</name>
</gene>
<evidence type="ECO:0000313" key="5">
    <source>
        <dbReference type="Proteomes" id="UP000218151"/>
    </source>
</evidence>
<dbReference type="InterPro" id="IPR009057">
    <property type="entry name" value="Homeodomain-like_sf"/>
</dbReference>
<dbReference type="GO" id="GO:0003700">
    <property type="term" value="F:DNA-binding transcription factor activity"/>
    <property type="evidence" value="ECO:0007669"/>
    <property type="project" value="TreeGrafter"/>
</dbReference>
<accession>A0A2A2SFF9</accession>
<dbReference type="Pfam" id="PF00440">
    <property type="entry name" value="TetR_N"/>
    <property type="match status" value="1"/>
</dbReference>
<name>A0A2A2SFF9_9SPHN</name>
<protein>
    <recommendedName>
        <fullName evidence="3">HTH tetR-type domain-containing protein</fullName>
    </recommendedName>
</protein>
<dbReference type="AlphaFoldDB" id="A0A2A2SFF9"/>